<dbReference type="PANTHER" id="PTHR10071:SF281">
    <property type="entry name" value="BOX A-BINDING FACTOR-RELATED"/>
    <property type="match status" value="1"/>
</dbReference>
<dbReference type="SUPFAM" id="SSF57716">
    <property type="entry name" value="Glucocorticoid receptor-like (DNA-binding domain)"/>
    <property type="match status" value="2"/>
</dbReference>
<feature type="region of interest" description="Disordered" evidence="9">
    <location>
        <begin position="200"/>
        <end position="225"/>
    </location>
</feature>
<proteinExistence type="predicted"/>
<feature type="compositionally biased region" description="Pro residues" evidence="9">
    <location>
        <begin position="213"/>
        <end position="223"/>
    </location>
</feature>
<protein>
    <recommendedName>
        <fullName evidence="10">GATA-type domain-containing protein</fullName>
    </recommendedName>
</protein>
<organism evidence="11 12">
    <name type="scientific">Coemansia biformis</name>
    <dbReference type="NCBI Taxonomy" id="1286918"/>
    <lineage>
        <taxon>Eukaryota</taxon>
        <taxon>Fungi</taxon>
        <taxon>Fungi incertae sedis</taxon>
        <taxon>Zoopagomycota</taxon>
        <taxon>Kickxellomycotina</taxon>
        <taxon>Kickxellomycetes</taxon>
        <taxon>Kickxellales</taxon>
        <taxon>Kickxellaceae</taxon>
        <taxon>Coemansia</taxon>
    </lineage>
</organism>
<dbReference type="InterPro" id="IPR000679">
    <property type="entry name" value="Znf_GATA"/>
</dbReference>
<feature type="compositionally biased region" description="Low complexity" evidence="9">
    <location>
        <begin position="117"/>
        <end position="159"/>
    </location>
</feature>
<dbReference type="FunFam" id="3.30.50.10:FF:000007">
    <property type="entry name" value="Nitrogen regulatory AreA, N-terminal"/>
    <property type="match status" value="1"/>
</dbReference>
<feature type="region of interest" description="Disordered" evidence="9">
    <location>
        <begin position="65"/>
        <end position="170"/>
    </location>
</feature>
<evidence type="ECO:0000256" key="1">
    <source>
        <dbReference type="ARBA" id="ARBA00004123"/>
    </source>
</evidence>
<evidence type="ECO:0000256" key="7">
    <source>
        <dbReference type="ARBA" id="ARBA00023242"/>
    </source>
</evidence>
<feature type="domain" description="GATA-type" evidence="10">
    <location>
        <begin position="337"/>
        <end position="390"/>
    </location>
</feature>
<dbReference type="EMBL" id="JANBOI010000062">
    <property type="protein sequence ID" value="KAJ1734671.1"/>
    <property type="molecule type" value="Genomic_DNA"/>
</dbReference>
<dbReference type="PROSITE" id="PS00344">
    <property type="entry name" value="GATA_ZN_FINGER_1"/>
    <property type="match status" value="1"/>
</dbReference>
<keyword evidence="7" id="KW-0539">Nucleus</keyword>
<comment type="caution">
    <text evidence="11">The sequence shown here is derived from an EMBL/GenBank/DDBJ whole genome shotgun (WGS) entry which is preliminary data.</text>
</comment>
<dbReference type="Pfam" id="PF00320">
    <property type="entry name" value="GATA"/>
    <property type="match status" value="2"/>
</dbReference>
<name>A0A9W7YHQ1_9FUNG</name>
<reference evidence="11" key="1">
    <citation type="submission" date="2022-07" db="EMBL/GenBank/DDBJ databases">
        <title>Phylogenomic reconstructions and comparative analyses of Kickxellomycotina fungi.</title>
        <authorList>
            <person name="Reynolds N.K."/>
            <person name="Stajich J.E."/>
            <person name="Barry K."/>
            <person name="Grigoriev I.V."/>
            <person name="Crous P."/>
            <person name="Smith M.E."/>
        </authorList>
    </citation>
    <scope>NUCLEOTIDE SEQUENCE</scope>
    <source>
        <strain evidence="11">BCRC 34381</strain>
    </source>
</reference>
<dbReference type="Proteomes" id="UP001143981">
    <property type="component" value="Unassembled WGS sequence"/>
</dbReference>
<dbReference type="Gene3D" id="3.30.50.10">
    <property type="entry name" value="Erythroid Transcription Factor GATA-1, subunit A"/>
    <property type="match status" value="2"/>
</dbReference>
<feature type="region of interest" description="Disordered" evidence="9">
    <location>
        <begin position="440"/>
        <end position="775"/>
    </location>
</feature>
<feature type="compositionally biased region" description="Low complexity" evidence="9">
    <location>
        <begin position="471"/>
        <end position="490"/>
    </location>
</feature>
<keyword evidence="4" id="KW-0862">Zinc</keyword>
<dbReference type="GO" id="GO:0000978">
    <property type="term" value="F:RNA polymerase II cis-regulatory region sequence-specific DNA binding"/>
    <property type="evidence" value="ECO:0007669"/>
    <property type="project" value="TreeGrafter"/>
</dbReference>
<evidence type="ECO:0000256" key="4">
    <source>
        <dbReference type="ARBA" id="ARBA00022833"/>
    </source>
</evidence>
<feature type="compositionally biased region" description="Basic residues" evidence="9">
    <location>
        <begin position="458"/>
        <end position="467"/>
    </location>
</feature>
<dbReference type="InterPro" id="IPR013088">
    <property type="entry name" value="Znf_NHR/GATA"/>
</dbReference>
<dbReference type="GO" id="GO:0008270">
    <property type="term" value="F:zinc ion binding"/>
    <property type="evidence" value="ECO:0007669"/>
    <property type="project" value="UniProtKB-KW"/>
</dbReference>
<dbReference type="GO" id="GO:0005634">
    <property type="term" value="C:nucleus"/>
    <property type="evidence" value="ECO:0007669"/>
    <property type="project" value="UniProtKB-SubCell"/>
</dbReference>
<feature type="compositionally biased region" description="Low complexity" evidence="9">
    <location>
        <begin position="732"/>
        <end position="744"/>
    </location>
</feature>
<evidence type="ECO:0000256" key="6">
    <source>
        <dbReference type="ARBA" id="ARBA00023163"/>
    </source>
</evidence>
<evidence type="ECO:0000256" key="8">
    <source>
        <dbReference type="PROSITE-ProRule" id="PRU00094"/>
    </source>
</evidence>
<dbReference type="OrthoDB" id="515401at2759"/>
<evidence type="ECO:0000256" key="9">
    <source>
        <dbReference type="SAM" id="MobiDB-lite"/>
    </source>
</evidence>
<dbReference type="GO" id="GO:0000122">
    <property type="term" value="P:negative regulation of transcription by RNA polymerase II"/>
    <property type="evidence" value="ECO:0007669"/>
    <property type="project" value="TreeGrafter"/>
</dbReference>
<gene>
    <name evidence="11" type="ORF">LPJ61_000946</name>
</gene>
<dbReference type="PROSITE" id="PS50114">
    <property type="entry name" value="GATA_ZN_FINGER_2"/>
    <property type="match status" value="2"/>
</dbReference>
<keyword evidence="2" id="KW-0479">Metal-binding</keyword>
<sequence length="775" mass="80803">MAPILLKIKGTKLFSPFNEIEDVGDLSTLWRVCTKVKDSLENGSRLENLSWRLWHLHQTLEARGKGRDYRKLSPTTTKQLEKTIRRPSMPKAKPMQIKVRLGKPADGSSRAKPPPMAAADSSSGAAPAAPRARPQTEALAGSSVPAAPAADVPAAEGSATRSPDALRQAAGLPGGDMAAAAAQAAATVAAGTGHAAANLPAAAAHTQAQPQAQMPPPPPPPLQAAPEVYASDVMSFGPSSFLSSGFDLDAPQIEITLDDIFSANSADWSQFGFASLASGQALGMPIPEYGGLGAGGSTSAGGAAHGMWGGMPYPGTMPVSAPYGTSHAHMDAERPDAHDGPICDNCGVTSTPLWRRSIDDTLLCNACGLYFKLHRAHRPKTLRSSAARKDGVEDDVPKTYCTNCKTCKTPLWRRDEAGNPLCNACGLYYKLHKASRPISLKSDVIRKRQRHDTASGAQRKRQGRNTHKPSDAAGSPSSASPGAPQTAPASDAQPPHAMRDQSAAGPPDARAAPPLSAPPASYSANGTQLLNDADAGSGSRGSYSAGVQEYGYAHQHQHQHQPPANLRHPPRPPDGLLPPLQHSATLPMHHYSAAEQPNPTPAGGEPPRPVSGSINIPISPPLAARPDAYFGRTPSIGGRSAHEAPALGSGASIHLPPLGLAHGSSGDAATRTGPGGANDARALQSTMGHQPLGAGSEPTAPYASGQHPPSLYYGARGDAPAPDPKHGADRQLPSLAELASASAARRGGHHHYSGPRHYHDHPQQQRHQQHYPPLN</sequence>
<keyword evidence="3 8" id="KW-0863">Zinc-finger</keyword>
<feature type="compositionally biased region" description="Pro residues" evidence="9">
    <location>
        <begin position="598"/>
        <end position="609"/>
    </location>
</feature>
<evidence type="ECO:0000313" key="11">
    <source>
        <dbReference type="EMBL" id="KAJ1734671.1"/>
    </source>
</evidence>
<dbReference type="InterPro" id="IPR013860">
    <property type="entry name" value="AreA_GATA"/>
</dbReference>
<evidence type="ECO:0000256" key="5">
    <source>
        <dbReference type="ARBA" id="ARBA00023015"/>
    </source>
</evidence>
<feature type="compositionally biased region" description="Low complexity" evidence="9">
    <location>
        <begin position="503"/>
        <end position="524"/>
    </location>
</feature>
<evidence type="ECO:0000256" key="2">
    <source>
        <dbReference type="ARBA" id="ARBA00022723"/>
    </source>
</evidence>
<dbReference type="InterPro" id="IPR039355">
    <property type="entry name" value="Transcription_factor_GATA"/>
</dbReference>
<dbReference type="GO" id="GO:0000981">
    <property type="term" value="F:DNA-binding transcription factor activity, RNA polymerase II-specific"/>
    <property type="evidence" value="ECO:0007669"/>
    <property type="project" value="TreeGrafter"/>
</dbReference>
<feature type="compositionally biased region" description="Low complexity" evidence="9">
    <location>
        <begin position="533"/>
        <end position="546"/>
    </location>
</feature>
<feature type="compositionally biased region" description="Basic residues" evidence="9">
    <location>
        <begin position="746"/>
        <end position="759"/>
    </location>
</feature>
<keyword evidence="6" id="KW-0804">Transcription</keyword>
<evidence type="ECO:0000256" key="3">
    <source>
        <dbReference type="ARBA" id="ARBA00022771"/>
    </source>
</evidence>
<keyword evidence="12" id="KW-1185">Reference proteome</keyword>
<dbReference type="GO" id="GO:0045944">
    <property type="term" value="P:positive regulation of transcription by RNA polymerase II"/>
    <property type="evidence" value="ECO:0007669"/>
    <property type="project" value="TreeGrafter"/>
</dbReference>
<dbReference type="PANTHER" id="PTHR10071">
    <property type="entry name" value="TRANSCRIPTION FACTOR GATA FAMILY MEMBER"/>
    <property type="match status" value="1"/>
</dbReference>
<dbReference type="PRINTS" id="PR00619">
    <property type="entry name" value="GATAZNFINGER"/>
</dbReference>
<dbReference type="Pfam" id="PF08550">
    <property type="entry name" value="GATA_AreA"/>
    <property type="match status" value="1"/>
</dbReference>
<keyword evidence="5" id="KW-0805">Transcription regulation</keyword>
<dbReference type="AlphaFoldDB" id="A0A9W7YHQ1"/>
<accession>A0A9W7YHQ1</accession>
<evidence type="ECO:0000259" key="10">
    <source>
        <dbReference type="PROSITE" id="PS50114"/>
    </source>
</evidence>
<dbReference type="CDD" id="cd00202">
    <property type="entry name" value="ZnF_GATA"/>
    <property type="match status" value="2"/>
</dbReference>
<feature type="domain" description="GATA-type" evidence="10">
    <location>
        <begin position="401"/>
        <end position="448"/>
    </location>
</feature>
<evidence type="ECO:0000313" key="12">
    <source>
        <dbReference type="Proteomes" id="UP001143981"/>
    </source>
</evidence>
<dbReference type="SMART" id="SM00401">
    <property type="entry name" value="ZnF_GATA"/>
    <property type="match status" value="2"/>
</dbReference>
<comment type="subcellular location">
    <subcellularLocation>
        <location evidence="1">Nucleus</location>
    </subcellularLocation>
</comment>
<feature type="compositionally biased region" description="Low complexity" evidence="9">
    <location>
        <begin position="200"/>
        <end position="212"/>
    </location>
</feature>